<dbReference type="Gene3D" id="1.10.8.1080">
    <property type="match status" value="1"/>
</dbReference>
<dbReference type="GO" id="GO:0016803">
    <property type="term" value="F:ether hydrolase activity"/>
    <property type="evidence" value="ECO:0007669"/>
    <property type="project" value="TreeGrafter"/>
</dbReference>
<keyword evidence="6" id="KW-1185">Reference proteome</keyword>
<feature type="active site" evidence="3">
    <location>
        <position position="117"/>
    </location>
</feature>
<organism evidence="5 6">
    <name type="scientific">Amedibacterium intestinale</name>
    <dbReference type="NCBI Taxonomy" id="2583452"/>
    <lineage>
        <taxon>Bacteria</taxon>
        <taxon>Bacillati</taxon>
        <taxon>Bacillota</taxon>
        <taxon>Erysipelotrichia</taxon>
        <taxon>Erysipelotrichales</taxon>
        <taxon>Erysipelotrichaceae</taxon>
        <taxon>Amedibacterium</taxon>
    </lineage>
</organism>
<comment type="subunit">
    <text evidence="3">Homodimer.</text>
</comment>
<dbReference type="PROSITE" id="PS01272">
    <property type="entry name" value="GCKR"/>
    <property type="match status" value="1"/>
</dbReference>
<evidence type="ECO:0000256" key="2">
    <source>
        <dbReference type="ARBA" id="ARBA00023277"/>
    </source>
</evidence>
<dbReference type="GO" id="GO:0016835">
    <property type="term" value="F:carbon-oxygen lyase activity"/>
    <property type="evidence" value="ECO:0007669"/>
    <property type="project" value="UniProtKB-UniRule"/>
</dbReference>
<dbReference type="FunFam" id="3.40.50.10490:FF:000014">
    <property type="entry name" value="N-acetylmuramic acid 6-phosphate etherase"/>
    <property type="match status" value="1"/>
</dbReference>
<comment type="catalytic activity">
    <reaction evidence="3">
        <text>N-acetyl-D-muramate 6-phosphate + H2O = N-acetyl-D-glucosamine 6-phosphate + (R)-lactate</text>
        <dbReference type="Rhea" id="RHEA:26410"/>
        <dbReference type="ChEBI" id="CHEBI:15377"/>
        <dbReference type="ChEBI" id="CHEBI:16004"/>
        <dbReference type="ChEBI" id="CHEBI:57513"/>
        <dbReference type="ChEBI" id="CHEBI:58722"/>
        <dbReference type="EC" id="4.2.1.126"/>
    </reaction>
</comment>
<dbReference type="InterPro" id="IPR005486">
    <property type="entry name" value="Glucokinase_regulatory_CS"/>
</dbReference>
<dbReference type="InterPro" id="IPR040190">
    <property type="entry name" value="MURQ/GCKR"/>
</dbReference>
<evidence type="ECO:0000313" key="6">
    <source>
        <dbReference type="Proteomes" id="UP000464754"/>
    </source>
</evidence>
<dbReference type="Pfam" id="PF20741">
    <property type="entry name" value="GKRP-like_C"/>
    <property type="match status" value="1"/>
</dbReference>
<dbReference type="InterPro" id="IPR046348">
    <property type="entry name" value="SIS_dom_sf"/>
</dbReference>
<sequence>MSNNFLKNLNTEQQNPNTLDIDICSTNEILQKINQEDKKVALVVEEQIPSITQLIDAAYESLKKGGRIIYVGAGTSGRLGILDASECPPTYGVSDELVQGIIAGGYPAIFKAQEGAEDSKEKGKEDLIQKKVNKNDMVIGLAASGRTPYVIGALDYANEIGATTGSVCCVLNGEISKVSKYPVEVVTGAEVVTGSTRMKAGTAQKMVLNMISTAVMIKLGKVYKNYMIDVQPTNEKLEYRACSIISNLANVDESEANKLFIESGKSVKLAIIMSITGKTKEEASLALTKTEGHMKKAIDLLNKEEK</sequence>
<reference evidence="6" key="1">
    <citation type="submission" date="2019-05" db="EMBL/GenBank/DDBJ databases">
        <title>Complete genome sequencing of Absiella argi strain JCM 30884.</title>
        <authorList>
            <person name="Sakamoto M."/>
            <person name="Murakami T."/>
            <person name="Mori H."/>
        </authorList>
    </citation>
    <scope>NUCLEOTIDE SEQUENCE [LARGE SCALE GENOMIC DNA]</scope>
    <source>
        <strain evidence="6">JCM 30884</strain>
    </source>
</reference>
<evidence type="ECO:0000313" key="5">
    <source>
        <dbReference type="EMBL" id="BBK23260.1"/>
    </source>
</evidence>
<dbReference type="PROSITE" id="PS51464">
    <property type="entry name" value="SIS"/>
    <property type="match status" value="1"/>
</dbReference>
<keyword evidence="1 3" id="KW-0456">Lyase</keyword>
<dbReference type="EC" id="4.2.1.126" evidence="3"/>
<comment type="pathway">
    <text evidence="3">Amino-sugar metabolism; N-acetylmuramate degradation.</text>
</comment>
<comment type="similarity">
    <text evidence="3">Belongs to the GCKR-like family. MurNAc-6-P etherase subfamily.</text>
</comment>
<dbReference type="NCBIfam" id="TIGR00274">
    <property type="entry name" value="N-acetylmuramic acid 6-phosphate etherase"/>
    <property type="match status" value="1"/>
</dbReference>
<dbReference type="AlphaFoldDB" id="A0A6N4TJP6"/>
<dbReference type="EMBL" id="AP019695">
    <property type="protein sequence ID" value="BBK23260.1"/>
    <property type="molecule type" value="Genomic_DNA"/>
</dbReference>
<dbReference type="GO" id="GO:0046348">
    <property type="term" value="P:amino sugar catabolic process"/>
    <property type="evidence" value="ECO:0007669"/>
    <property type="project" value="InterPro"/>
</dbReference>
<dbReference type="NCBIfam" id="NF009222">
    <property type="entry name" value="PRK12570.1"/>
    <property type="match status" value="1"/>
</dbReference>
<dbReference type="InterPro" id="IPR005488">
    <property type="entry name" value="Etherase_MurQ"/>
</dbReference>
<dbReference type="NCBIfam" id="NF003915">
    <property type="entry name" value="PRK05441.1"/>
    <property type="match status" value="1"/>
</dbReference>
<feature type="active site" description="Proton donor" evidence="3">
    <location>
        <position position="86"/>
    </location>
</feature>
<feature type="domain" description="SIS" evidence="4">
    <location>
        <begin position="58"/>
        <end position="221"/>
    </location>
</feature>
<dbReference type="Proteomes" id="UP000464754">
    <property type="component" value="Chromosome"/>
</dbReference>
<dbReference type="Pfam" id="PF22645">
    <property type="entry name" value="GKRP_SIS_N"/>
    <property type="match status" value="1"/>
</dbReference>
<proteinExistence type="inferred from homology"/>
<comment type="miscellaneous">
    <text evidence="3">A lyase-type mechanism (elimination/hydration) is suggested for the cleavage of the lactyl ether bond of MurNAc 6-phosphate, with the formation of an alpha,beta-unsaturated aldehyde intermediate with (E)-stereochemistry, followed by the syn addition of water to give product.</text>
</comment>
<dbReference type="KEGG" id="aarg:Aargi30884_21630"/>
<dbReference type="CDD" id="cd05007">
    <property type="entry name" value="SIS_Etherase"/>
    <property type="match status" value="1"/>
</dbReference>
<dbReference type="UniPathway" id="UPA00342"/>
<protein>
    <recommendedName>
        <fullName evidence="3">N-acetylmuramic acid 6-phosphate etherase</fullName>
        <shortName evidence="3">MurNAc-6-P etherase</shortName>
        <ecNumber evidence="3">4.2.1.126</ecNumber>
    </recommendedName>
    <alternativeName>
        <fullName evidence="3">N-acetylmuramic acid 6-phosphate hydrolase</fullName>
    </alternativeName>
    <alternativeName>
        <fullName evidence="3">N-acetylmuramic acid 6-phosphate lyase</fullName>
    </alternativeName>
</protein>
<comment type="function">
    <text evidence="3">Specifically catalyzes the cleavage of the D-lactyl ether substituent of MurNAc 6-phosphate, producing GlcNAc 6-phosphate and D-lactate.</text>
</comment>
<evidence type="ECO:0000256" key="1">
    <source>
        <dbReference type="ARBA" id="ARBA00023239"/>
    </source>
</evidence>
<dbReference type="GO" id="GO:0009254">
    <property type="term" value="P:peptidoglycan turnover"/>
    <property type="evidence" value="ECO:0007669"/>
    <property type="project" value="TreeGrafter"/>
</dbReference>
<dbReference type="HAMAP" id="MF_00068">
    <property type="entry name" value="MurQ"/>
    <property type="match status" value="1"/>
</dbReference>
<accession>A0A6N4TJP6</accession>
<keyword evidence="2 3" id="KW-0119">Carbohydrate metabolism</keyword>
<dbReference type="RefSeq" id="WP_118277267.1">
    <property type="nucleotide sequence ID" value="NZ_AP019695.1"/>
</dbReference>
<name>A0A6N4TJP6_9FIRM</name>
<dbReference type="PANTHER" id="PTHR10088:SF4">
    <property type="entry name" value="GLUCOKINASE REGULATORY PROTEIN"/>
    <property type="match status" value="1"/>
</dbReference>
<dbReference type="SUPFAM" id="SSF53697">
    <property type="entry name" value="SIS domain"/>
    <property type="match status" value="1"/>
</dbReference>
<dbReference type="Gene3D" id="3.40.50.10490">
    <property type="entry name" value="Glucose-6-phosphate isomerase like protein, domain 1"/>
    <property type="match status" value="1"/>
</dbReference>
<dbReference type="PANTHER" id="PTHR10088">
    <property type="entry name" value="GLUCOKINASE REGULATORY PROTEIN"/>
    <property type="match status" value="1"/>
</dbReference>
<dbReference type="InterPro" id="IPR001347">
    <property type="entry name" value="SIS_dom"/>
</dbReference>
<gene>
    <name evidence="5" type="primary">murQ2</name>
    <name evidence="3" type="synonym">murQ</name>
    <name evidence="5" type="ORF">Aargi30884_21630</name>
</gene>
<evidence type="ECO:0000259" key="4">
    <source>
        <dbReference type="PROSITE" id="PS51464"/>
    </source>
</evidence>
<evidence type="ECO:0000256" key="3">
    <source>
        <dbReference type="HAMAP-Rule" id="MF_00068"/>
    </source>
</evidence>
<dbReference type="GO" id="GO:0097367">
    <property type="term" value="F:carbohydrate derivative binding"/>
    <property type="evidence" value="ECO:0007669"/>
    <property type="project" value="InterPro"/>
</dbReference>
<dbReference type="GO" id="GO:0097173">
    <property type="term" value="P:N-acetylmuramic acid catabolic process"/>
    <property type="evidence" value="ECO:0007669"/>
    <property type="project" value="UniProtKB-UniPathway"/>
</dbReference>